<reference evidence="2" key="1">
    <citation type="submission" date="2011-12" db="EMBL/GenBank/DDBJ databases">
        <title>Complete sequence of Clostridium clariflavum DSM 19732.</title>
        <authorList>
            <consortium name="US DOE Joint Genome Institute"/>
            <person name="Lucas S."/>
            <person name="Han J."/>
            <person name="Lapidus A."/>
            <person name="Cheng J.-F."/>
            <person name="Goodwin L."/>
            <person name="Pitluck S."/>
            <person name="Peters L."/>
            <person name="Teshima H."/>
            <person name="Detter J.C."/>
            <person name="Han C."/>
            <person name="Tapia R."/>
            <person name="Land M."/>
            <person name="Hauser L."/>
            <person name="Kyrpides N."/>
            <person name="Ivanova N."/>
            <person name="Pagani I."/>
            <person name="Kitzmiller T."/>
            <person name="Lynd L."/>
            <person name="Izquierdo J."/>
            <person name="Woyke T."/>
        </authorList>
    </citation>
    <scope>NUCLEOTIDE SEQUENCE [LARGE SCALE GENOMIC DNA]</scope>
    <source>
        <strain evidence="2">DSM 19732 / NBRC 101661 / EBR45</strain>
    </source>
</reference>
<evidence type="ECO:0000313" key="1">
    <source>
        <dbReference type="EMBL" id="AEV69275.1"/>
    </source>
</evidence>
<dbReference type="RefSeq" id="WP_014255828.1">
    <property type="nucleotide sequence ID" value="NC_016627.1"/>
</dbReference>
<gene>
    <name evidence="1" type="ordered locus">Clocl_2718</name>
</gene>
<proteinExistence type="predicted"/>
<dbReference type="KEGG" id="ccl:Clocl_2718"/>
<evidence type="ECO:0000313" key="2">
    <source>
        <dbReference type="Proteomes" id="UP000005435"/>
    </source>
</evidence>
<name>G8M2B6_ACECE</name>
<organism evidence="1 2">
    <name type="scientific">Acetivibrio clariflavus (strain DSM 19732 / NBRC 101661 / EBR45)</name>
    <name type="common">Clostridium clariflavum</name>
    <dbReference type="NCBI Taxonomy" id="720554"/>
    <lineage>
        <taxon>Bacteria</taxon>
        <taxon>Bacillati</taxon>
        <taxon>Bacillota</taxon>
        <taxon>Clostridia</taxon>
        <taxon>Eubacteriales</taxon>
        <taxon>Oscillospiraceae</taxon>
        <taxon>Acetivibrio</taxon>
    </lineage>
</organism>
<dbReference type="Pfam" id="PF10055">
    <property type="entry name" value="DUF2292"/>
    <property type="match status" value="1"/>
</dbReference>
<keyword evidence="2" id="KW-1185">Reference proteome</keyword>
<dbReference type="STRING" id="720554.Clocl_2718"/>
<dbReference type="InterPro" id="IPR018743">
    <property type="entry name" value="DUF2292"/>
</dbReference>
<dbReference type="EMBL" id="CP003065">
    <property type="protein sequence ID" value="AEV69275.1"/>
    <property type="molecule type" value="Genomic_DNA"/>
</dbReference>
<dbReference type="HOGENOM" id="CLU_2786484_0_0_9"/>
<reference evidence="1 2" key="2">
    <citation type="journal article" date="2012" name="Stand. Genomic Sci.">
        <title>Complete Genome Sequence of Clostridium clariflavum DSM 19732.</title>
        <authorList>
            <person name="Izquierdo J.A."/>
            <person name="Goodwin L."/>
            <person name="Davenport K.W."/>
            <person name="Teshima H."/>
            <person name="Bruce D."/>
            <person name="Detter C."/>
            <person name="Tapia R."/>
            <person name="Han S."/>
            <person name="Land M."/>
            <person name="Hauser L."/>
            <person name="Jeffries C.D."/>
            <person name="Han J."/>
            <person name="Pitluck S."/>
            <person name="Nolan M."/>
            <person name="Chen A."/>
            <person name="Huntemann M."/>
            <person name="Mavromatis K."/>
            <person name="Mikhailova N."/>
            <person name="Liolios K."/>
            <person name="Woyke T."/>
            <person name="Lynd L.R."/>
        </authorList>
    </citation>
    <scope>NUCLEOTIDE SEQUENCE [LARGE SCALE GENOMIC DNA]</scope>
    <source>
        <strain evidence="2">DSM 19732 / NBRC 101661 / EBR45</strain>
    </source>
</reference>
<dbReference type="AlphaFoldDB" id="G8M2B6"/>
<accession>G8M2B6</accession>
<protein>
    <submittedName>
        <fullName evidence="1">Uncharacterized small protein (DUF2292)</fullName>
    </submittedName>
</protein>
<sequence length="68" mass="7890">MVVSKSKNRSSKLNFMIIDNIVYNTACKIQNGSIKIIKQDDIIIQININEKFDFNHQGVNEQHEKEVI</sequence>
<dbReference type="Proteomes" id="UP000005435">
    <property type="component" value="Chromosome"/>
</dbReference>